<reference evidence="1" key="1">
    <citation type="submission" date="2021-12" db="EMBL/GenBank/DDBJ databases">
        <authorList>
            <person name="King R."/>
        </authorList>
    </citation>
    <scope>NUCLEOTIDE SEQUENCE</scope>
</reference>
<proteinExistence type="predicted"/>
<sequence>MLSEKYQSVFSLSSGSQRVKHFLLNSLYTFRTKPKVFKTLNSPKMFRHFQNVSNASRHFKKGPKLHKPFLKPSKKVPTLVLRSITFLYTTTSIQLLSSFDTYNLVC</sequence>
<evidence type="ECO:0000313" key="1">
    <source>
        <dbReference type="EMBL" id="CAD0206689.1"/>
    </source>
</evidence>
<name>A0A9N8L666_CHRIL</name>
<dbReference type="EMBL" id="LR824032">
    <property type="protein sequence ID" value="CAD0206689.1"/>
    <property type="molecule type" value="Genomic_DNA"/>
</dbReference>
<organism evidence="1 2">
    <name type="scientific">Chrysodeixis includens</name>
    <name type="common">Soybean looper</name>
    <name type="synonym">Pseudoplusia includens</name>
    <dbReference type="NCBI Taxonomy" id="689277"/>
    <lineage>
        <taxon>Eukaryota</taxon>
        <taxon>Metazoa</taxon>
        <taxon>Ecdysozoa</taxon>
        <taxon>Arthropoda</taxon>
        <taxon>Hexapoda</taxon>
        <taxon>Insecta</taxon>
        <taxon>Pterygota</taxon>
        <taxon>Neoptera</taxon>
        <taxon>Endopterygota</taxon>
        <taxon>Lepidoptera</taxon>
        <taxon>Glossata</taxon>
        <taxon>Ditrysia</taxon>
        <taxon>Noctuoidea</taxon>
        <taxon>Noctuidae</taxon>
        <taxon>Plusiinae</taxon>
        <taxon>Chrysodeixis</taxon>
    </lineage>
</organism>
<protein>
    <submittedName>
        <fullName evidence="1">Uncharacterized protein</fullName>
    </submittedName>
</protein>
<gene>
    <name evidence="1" type="ORF">CINC_LOCUS8980</name>
</gene>
<keyword evidence="2" id="KW-1185">Reference proteome</keyword>
<accession>A0A9N8L666</accession>
<evidence type="ECO:0000313" key="2">
    <source>
        <dbReference type="Proteomes" id="UP001154114"/>
    </source>
</evidence>
<dbReference type="AlphaFoldDB" id="A0A9N8L666"/>
<dbReference type="Proteomes" id="UP001154114">
    <property type="component" value="Chromosome 29"/>
</dbReference>